<keyword evidence="3" id="KW-1185">Reference proteome</keyword>
<reference evidence="2 3" key="1">
    <citation type="journal article" date="2008" name="Nature">
        <title>The genome of Laccaria bicolor provides insights into mycorrhizal symbiosis.</title>
        <authorList>
            <person name="Martin F."/>
            <person name="Aerts A."/>
            <person name="Ahren D."/>
            <person name="Brun A."/>
            <person name="Danchin E.G.J."/>
            <person name="Duchaussoy F."/>
            <person name="Gibon J."/>
            <person name="Kohler A."/>
            <person name="Lindquist E."/>
            <person name="Pereda V."/>
            <person name="Salamov A."/>
            <person name="Shapiro H.J."/>
            <person name="Wuyts J."/>
            <person name="Blaudez D."/>
            <person name="Buee M."/>
            <person name="Brokstein P."/>
            <person name="Canbaeck B."/>
            <person name="Cohen D."/>
            <person name="Courty P.E."/>
            <person name="Coutinho P.M."/>
            <person name="Delaruelle C."/>
            <person name="Detter J.C."/>
            <person name="Deveau A."/>
            <person name="DiFazio S."/>
            <person name="Duplessis S."/>
            <person name="Fraissinet-Tachet L."/>
            <person name="Lucic E."/>
            <person name="Frey-Klett P."/>
            <person name="Fourrey C."/>
            <person name="Feussner I."/>
            <person name="Gay G."/>
            <person name="Grimwood J."/>
            <person name="Hoegger P.J."/>
            <person name="Jain P."/>
            <person name="Kilaru S."/>
            <person name="Labbe J."/>
            <person name="Lin Y.C."/>
            <person name="Legue V."/>
            <person name="Le Tacon F."/>
            <person name="Marmeisse R."/>
            <person name="Melayah D."/>
            <person name="Montanini B."/>
            <person name="Muratet M."/>
            <person name="Nehls U."/>
            <person name="Niculita-Hirzel H."/>
            <person name="Oudot-Le Secq M.P."/>
            <person name="Peter M."/>
            <person name="Quesneville H."/>
            <person name="Rajashekar B."/>
            <person name="Reich M."/>
            <person name="Rouhier N."/>
            <person name="Schmutz J."/>
            <person name="Yin T."/>
            <person name="Chalot M."/>
            <person name="Henrissat B."/>
            <person name="Kuees U."/>
            <person name="Lucas S."/>
            <person name="Van de Peer Y."/>
            <person name="Podila G.K."/>
            <person name="Polle A."/>
            <person name="Pukkila P.J."/>
            <person name="Richardson P.M."/>
            <person name="Rouze P."/>
            <person name="Sanders I.R."/>
            <person name="Stajich J.E."/>
            <person name="Tunlid A."/>
            <person name="Tuskan G."/>
            <person name="Grigoriev I.V."/>
        </authorList>
    </citation>
    <scope>NUCLEOTIDE SEQUENCE [LARGE SCALE GENOMIC DNA]</scope>
    <source>
        <strain evidence="3">S238N-H82 / ATCC MYA-4686</strain>
    </source>
</reference>
<keyword evidence="1" id="KW-0472">Membrane</keyword>
<keyword evidence="1" id="KW-0812">Transmembrane</keyword>
<dbReference type="STRING" id="486041.B0DMY4"/>
<evidence type="ECO:0000256" key="1">
    <source>
        <dbReference type="SAM" id="Phobius"/>
    </source>
</evidence>
<dbReference type="Proteomes" id="UP000001194">
    <property type="component" value="Unassembled WGS sequence"/>
</dbReference>
<gene>
    <name evidence="2" type="ORF">LACBIDRAFT_306451</name>
</gene>
<dbReference type="OrthoDB" id="5541786at2759"/>
<organism evidence="3">
    <name type="scientific">Laccaria bicolor (strain S238N-H82 / ATCC MYA-4686)</name>
    <name type="common">Bicoloured deceiver</name>
    <name type="synonym">Laccaria laccata var. bicolor</name>
    <dbReference type="NCBI Taxonomy" id="486041"/>
    <lineage>
        <taxon>Eukaryota</taxon>
        <taxon>Fungi</taxon>
        <taxon>Dikarya</taxon>
        <taxon>Basidiomycota</taxon>
        <taxon>Agaricomycotina</taxon>
        <taxon>Agaricomycetes</taxon>
        <taxon>Agaricomycetidae</taxon>
        <taxon>Agaricales</taxon>
        <taxon>Agaricineae</taxon>
        <taxon>Hydnangiaceae</taxon>
        <taxon>Laccaria</taxon>
    </lineage>
</organism>
<dbReference type="AlphaFoldDB" id="B0DMY4"/>
<dbReference type="KEGG" id="lbc:LACBIDRAFT_306451"/>
<dbReference type="GeneID" id="6080863"/>
<name>B0DMY4_LACBS</name>
<evidence type="ECO:0000313" key="3">
    <source>
        <dbReference type="Proteomes" id="UP000001194"/>
    </source>
</evidence>
<dbReference type="RefSeq" id="XP_001885310.1">
    <property type="nucleotide sequence ID" value="XM_001885275.1"/>
</dbReference>
<evidence type="ECO:0000313" key="2">
    <source>
        <dbReference type="EMBL" id="EDR04055.1"/>
    </source>
</evidence>
<keyword evidence="1" id="KW-1133">Transmembrane helix</keyword>
<dbReference type="EMBL" id="DS547120">
    <property type="protein sequence ID" value="EDR04055.1"/>
    <property type="molecule type" value="Genomic_DNA"/>
</dbReference>
<protein>
    <submittedName>
        <fullName evidence="2">Predicted protein</fullName>
    </submittedName>
</protein>
<dbReference type="HOGENOM" id="CLU_1337702_0_0_1"/>
<feature type="transmembrane region" description="Helical" evidence="1">
    <location>
        <begin position="140"/>
        <end position="162"/>
    </location>
</feature>
<dbReference type="InParanoid" id="B0DMY4"/>
<sequence length="205" mass="22544">MVSERVYFWTSDGAQGALGNFVSPSSHFTVPEILRLVRQSIPKKQVLLPTNQPHGNAWKVWGSLWVIGNLHITTLGHDYASYEHNQMTVSHVITEFSFGPFSPETTLPLDNSFEITHECIFSQFDLDPLATTQHQGTTTFLPLLLCCVGVIGGVFVLMGYAIRITTRGVGVLSSADQTPGIVAAQRPELKSQIEMGRGRTLGFDP</sequence>
<accession>B0DMY4</accession>
<proteinExistence type="predicted"/>